<comment type="caution">
    <text evidence="2">The sequence shown here is derived from an EMBL/GenBank/DDBJ whole genome shotgun (WGS) entry which is preliminary data.</text>
</comment>
<feature type="transmembrane region" description="Helical" evidence="1">
    <location>
        <begin position="62"/>
        <end position="81"/>
    </location>
</feature>
<dbReference type="RefSeq" id="WP_376978218.1">
    <property type="nucleotide sequence ID" value="NZ_JBHLSV010000003.1"/>
</dbReference>
<keyword evidence="1" id="KW-0472">Membrane</keyword>
<feature type="transmembrane region" description="Helical" evidence="1">
    <location>
        <begin position="101"/>
        <end position="118"/>
    </location>
</feature>
<protein>
    <submittedName>
        <fullName evidence="2">DUF2809 domain-containing protein</fullName>
    </submittedName>
</protein>
<evidence type="ECO:0000313" key="3">
    <source>
        <dbReference type="Proteomes" id="UP001589793"/>
    </source>
</evidence>
<feature type="transmembrane region" description="Helical" evidence="1">
    <location>
        <begin position="32"/>
        <end position="50"/>
    </location>
</feature>
<dbReference type="Proteomes" id="UP001589793">
    <property type="component" value="Unassembled WGS sequence"/>
</dbReference>
<keyword evidence="3" id="KW-1185">Reference proteome</keyword>
<sequence length="131" mass="13836">MRRLVLALLAVVTVAAGLAVHRLAPEGFAGDAAGDVLYAALIVLLLALLAPHAPWWATAAGALAWCGGVELLQLTALPARWGAAFPPFRLVLGTTFSPWDLLWYVLGAALVGGADGLLRSRRREIPEHAPR</sequence>
<gene>
    <name evidence="2" type="ORF">ACFFF6_03385</name>
</gene>
<name>A0ABV6R7N4_9MICO</name>
<reference evidence="2 3" key="1">
    <citation type="submission" date="2024-09" db="EMBL/GenBank/DDBJ databases">
        <authorList>
            <person name="Sun Q."/>
            <person name="Mori K."/>
        </authorList>
    </citation>
    <scope>NUCLEOTIDE SEQUENCE [LARGE SCALE GENOMIC DNA]</scope>
    <source>
        <strain evidence="2 3">CICC 10874</strain>
    </source>
</reference>
<dbReference type="EMBL" id="JBHLSV010000003">
    <property type="protein sequence ID" value="MFC0672996.1"/>
    <property type="molecule type" value="Genomic_DNA"/>
</dbReference>
<proteinExistence type="predicted"/>
<evidence type="ECO:0000313" key="2">
    <source>
        <dbReference type="EMBL" id="MFC0672996.1"/>
    </source>
</evidence>
<evidence type="ECO:0000256" key="1">
    <source>
        <dbReference type="SAM" id="Phobius"/>
    </source>
</evidence>
<organism evidence="2 3">
    <name type="scientific">Brachybacterium hainanense</name>
    <dbReference type="NCBI Taxonomy" id="1541174"/>
    <lineage>
        <taxon>Bacteria</taxon>
        <taxon>Bacillati</taxon>
        <taxon>Actinomycetota</taxon>
        <taxon>Actinomycetes</taxon>
        <taxon>Micrococcales</taxon>
        <taxon>Dermabacteraceae</taxon>
        <taxon>Brachybacterium</taxon>
    </lineage>
</organism>
<dbReference type="InterPro" id="IPR021257">
    <property type="entry name" value="DUF2809"/>
</dbReference>
<accession>A0ABV6R7N4</accession>
<keyword evidence="1" id="KW-1133">Transmembrane helix</keyword>
<keyword evidence="1" id="KW-0812">Transmembrane</keyword>
<dbReference type="Pfam" id="PF10990">
    <property type="entry name" value="DUF2809"/>
    <property type="match status" value="1"/>
</dbReference>